<evidence type="ECO:0000259" key="2">
    <source>
        <dbReference type="Pfam" id="PF13439"/>
    </source>
</evidence>
<dbReference type="Proteomes" id="UP001157947">
    <property type="component" value="Unassembled WGS sequence"/>
</dbReference>
<dbReference type="RefSeq" id="WP_265133653.1">
    <property type="nucleotide sequence ID" value="NZ_FXTX01000023.1"/>
</dbReference>
<sequence>MKLIDITHFYNSKSGGVKKYLEEKVRYFKEKDIEHSLILPSENNDIITKDKVKYFFIKSPEIPFFKPYRIIINKKAIFDIIKQEKPQIVEVGSPYFIPVWINENKKLLGYKTVGFFHSNIEGSIETIFKKINKPFLKVAKSLIKKEYSDFDIVISPSKYIENYLNSLGILNTKTVYLGIDTKIFQFREKDKSILDKYNLPKNKILVVYAGRLSSDKNVLEIASIYNILTYFRPNKYHLVIIGSGHLENKFLKKIEGNYTHIGYIQDKNQYTDILSVCDIFITTSKIETFGLAIVEAQALGLPVVAYKTASIPEVVYYKELLAEDIDNFIKNIELASKYYISPSKRKLLSENIKKYFSWEKTFGNMEKIYQDLII</sequence>
<dbReference type="GO" id="GO:0016757">
    <property type="term" value="F:glycosyltransferase activity"/>
    <property type="evidence" value="ECO:0007669"/>
    <property type="project" value="InterPro"/>
</dbReference>
<dbReference type="InterPro" id="IPR050194">
    <property type="entry name" value="Glycosyltransferase_grp1"/>
</dbReference>
<dbReference type="Pfam" id="PF00534">
    <property type="entry name" value="Glycos_transf_1"/>
    <property type="match status" value="1"/>
</dbReference>
<reference evidence="3" key="1">
    <citation type="submission" date="2017-05" db="EMBL/GenBank/DDBJ databases">
        <authorList>
            <person name="Varghese N."/>
            <person name="Submissions S."/>
        </authorList>
    </citation>
    <scope>NUCLEOTIDE SEQUENCE</scope>
    <source>
        <strain evidence="3">DSM 18763</strain>
    </source>
</reference>
<keyword evidence="4" id="KW-1185">Reference proteome</keyword>
<evidence type="ECO:0000313" key="4">
    <source>
        <dbReference type="Proteomes" id="UP001157947"/>
    </source>
</evidence>
<dbReference type="InterPro" id="IPR001296">
    <property type="entry name" value="Glyco_trans_1"/>
</dbReference>
<protein>
    <submittedName>
        <fullName evidence="3">Glycosyltransferase involved in cell wall bisynthesis</fullName>
    </submittedName>
</protein>
<feature type="domain" description="Glycosyl transferase family 1" evidence="1">
    <location>
        <begin position="193"/>
        <end position="352"/>
    </location>
</feature>
<proteinExistence type="predicted"/>
<dbReference type="AlphaFoldDB" id="A0AA45WPF8"/>
<dbReference type="PANTHER" id="PTHR45947">
    <property type="entry name" value="SULFOQUINOVOSYL TRANSFERASE SQD2"/>
    <property type="match status" value="1"/>
</dbReference>
<comment type="caution">
    <text evidence="3">The sequence shown here is derived from an EMBL/GenBank/DDBJ whole genome shotgun (WGS) entry which is preliminary data.</text>
</comment>
<feature type="domain" description="Glycosyltransferase subfamily 4-like N-terminal" evidence="2">
    <location>
        <begin position="15"/>
        <end position="182"/>
    </location>
</feature>
<dbReference type="InterPro" id="IPR028098">
    <property type="entry name" value="Glyco_trans_4-like_N"/>
</dbReference>
<evidence type="ECO:0000259" key="1">
    <source>
        <dbReference type="Pfam" id="PF00534"/>
    </source>
</evidence>
<dbReference type="EMBL" id="FXTX01000023">
    <property type="protein sequence ID" value="SMP21473.1"/>
    <property type="molecule type" value="Genomic_DNA"/>
</dbReference>
<dbReference type="Gene3D" id="3.40.50.2000">
    <property type="entry name" value="Glycogen Phosphorylase B"/>
    <property type="match status" value="2"/>
</dbReference>
<dbReference type="PANTHER" id="PTHR45947:SF3">
    <property type="entry name" value="SULFOQUINOVOSYL TRANSFERASE SQD2"/>
    <property type="match status" value="1"/>
</dbReference>
<dbReference type="SUPFAM" id="SSF53756">
    <property type="entry name" value="UDP-Glycosyltransferase/glycogen phosphorylase"/>
    <property type="match status" value="1"/>
</dbReference>
<evidence type="ECO:0000313" key="3">
    <source>
        <dbReference type="EMBL" id="SMP21473.1"/>
    </source>
</evidence>
<accession>A0AA45WPF8</accession>
<organism evidence="3 4">
    <name type="scientific">Venenivibrio stagnispumantis</name>
    <dbReference type="NCBI Taxonomy" id="407998"/>
    <lineage>
        <taxon>Bacteria</taxon>
        <taxon>Pseudomonadati</taxon>
        <taxon>Aquificota</taxon>
        <taxon>Aquificia</taxon>
        <taxon>Aquificales</taxon>
        <taxon>Hydrogenothermaceae</taxon>
        <taxon>Venenivibrio</taxon>
    </lineage>
</organism>
<name>A0AA45WPF8_9AQUI</name>
<dbReference type="Pfam" id="PF13439">
    <property type="entry name" value="Glyco_transf_4"/>
    <property type="match status" value="1"/>
</dbReference>
<gene>
    <name evidence="3" type="ORF">SAMN06264868_12320</name>
</gene>